<dbReference type="OrthoDB" id="3162524at2759"/>
<reference evidence="1 2" key="2">
    <citation type="journal article" date="2012" name="PLoS Pathog.">
        <title>Diverse lifestyles and strategies of plant pathogenesis encoded in the genomes of eighteen Dothideomycetes fungi.</title>
        <authorList>
            <person name="Ohm R.A."/>
            <person name="Feau N."/>
            <person name="Henrissat B."/>
            <person name="Schoch C.L."/>
            <person name="Horwitz B.A."/>
            <person name="Barry K.W."/>
            <person name="Condon B.J."/>
            <person name="Copeland A.C."/>
            <person name="Dhillon B."/>
            <person name="Glaser F."/>
            <person name="Hesse C.N."/>
            <person name="Kosti I."/>
            <person name="LaButti K."/>
            <person name="Lindquist E.A."/>
            <person name="Lucas S."/>
            <person name="Salamov A.A."/>
            <person name="Bradshaw R.E."/>
            <person name="Ciuffetti L."/>
            <person name="Hamelin R.C."/>
            <person name="Kema G.H.J."/>
            <person name="Lawrence C."/>
            <person name="Scott J.A."/>
            <person name="Spatafora J.W."/>
            <person name="Turgeon B.G."/>
            <person name="de Wit P.J.G.M."/>
            <person name="Zhong S."/>
            <person name="Goodwin S.B."/>
            <person name="Grigoriev I.V."/>
        </authorList>
    </citation>
    <scope>NUCLEOTIDE SEQUENCE [LARGE SCALE GENOMIC DNA]</scope>
    <source>
        <strain evidence="2">NZE10 / CBS 128990</strain>
    </source>
</reference>
<dbReference type="Proteomes" id="UP000016933">
    <property type="component" value="Unassembled WGS sequence"/>
</dbReference>
<protein>
    <submittedName>
        <fullName evidence="1">Uncharacterized protein</fullName>
    </submittedName>
</protein>
<dbReference type="OMA" id="SHDIYET"/>
<reference evidence="2" key="1">
    <citation type="journal article" date="2012" name="PLoS Genet.">
        <title>The genomes of the fungal plant pathogens Cladosporium fulvum and Dothistroma septosporum reveal adaptation to different hosts and lifestyles but also signatures of common ancestry.</title>
        <authorList>
            <person name="de Wit P.J.G.M."/>
            <person name="van der Burgt A."/>
            <person name="Oekmen B."/>
            <person name="Stergiopoulos I."/>
            <person name="Abd-Elsalam K.A."/>
            <person name="Aerts A.L."/>
            <person name="Bahkali A.H."/>
            <person name="Beenen H.G."/>
            <person name="Chettri P."/>
            <person name="Cox M.P."/>
            <person name="Datema E."/>
            <person name="de Vries R.P."/>
            <person name="Dhillon B."/>
            <person name="Ganley A.R."/>
            <person name="Griffiths S.A."/>
            <person name="Guo Y."/>
            <person name="Hamelin R.C."/>
            <person name="Henrissat B."/>
            <person name="Kabir M.S."/>
            <person name="Jashni M.K."/>
            <person name="Kema G."/>
            <person name="Klaubauf S."/>
            <person name="Lapidus A."/>
            <person name="Levasseur A."/>
            <person name="Lindquist E."/>
            <person name="Mehrabi R."/>
            <person name="Ohm R.A."/>
            <person name="Owen T.J."/>
            <person name="Salamov A."/>
            <person name="Schwelm A."/>
            <person name="Schijlen E."/>
            <person name="Sun H."/>
            <person name="van den Burg H.A."/>
            <person name="van Ham R.C.H.J."/>
            <person name="Zhang S."/>
            <person name="Goodwin S.B."/>
            <person name="Grigoriev I.V."/>
            <person name="Collemare J."/>
            <person name="Bradshaw R.E."/>
        </authorList>
    </citation>
    <scope>NUCLEOTIDE SEQUENCE [LARGE SCALE GENOMIC DNA]</scope>
    <source>
        <strain evidence="2">NZE10 / CBS 128990</strain>
    </source>
</reference>
<dbReference type="HOGENOM" id="CLU_1628102_0_0_1"/>
<evidence type="ECO:0000313" key="1">
    <source>
        <dbReference type="EMBL" id="EME42014.1"/>
    </source>
</evidence>
<dbReference type="AlphaFoldDB" id="N1PIQ7"/>
<accession>N1PIQ7</accession>
<evidence type="ECO:0000313" key="2">
    <source>
        <dbReference type="Proteomes" id="UP000016933"/>
    </source>
</evidence>
<sequence length="156" mass="17861">MLPSAQVKIHTRKQHINNLLSRQLPACTSPEYRQEHFKILCMLRLLGDMHPKDARAIWMISILSAALETLHSLDDPTSTPTDSFRKDNGRWTEVLVRRIMAELLWEAGGTVESHDIYETLKEGRTKAASVRLHEQVRRSWEAITGADISTEFSIQL</sequence>
<keyword evidence="2" id="KW-1185">Reference proteome</keyword>
<dbReference type="EMBL" id="KB446541">
    <property type="protein sequence ID" value="EME42014.1"/>
    <property type="molecule type" value="Genomic_DNA"/>
</dbReference>
<organism evidence="1 2">
    <name type="scientific">Dothistroma septosporum (strain NZE10 / CBS 128990)</name>
    <name type="common">Red band needle blight fungus</name>
    <name type="synonym">Mycosphaerella pini</name>
    <dbReference type="NCBI Taxonomy" id="675120"/>
    <lineage>
        <taxon>Eukaryota</taxon>
        <taxon>Fungi</taxon>
        <taxon>Dikarya</taxon>
        <taxon>Ascomycota</taxon>
        <taxon>Pezizomycotina</taxon>
        <taxon>Dothideomycetes</taxon>
        <taxon>Dothideomycetidae</taxon>
        <taxon>Mycosphaerellales</taxon>
        <taxon>Mycosphaerellaceae</taxon>
        <taxon>Dothistroma</taxon>
    </lineage>
</organism>
<proteinExistence type="predicted"/>
<gene>
    <name evidence="1" type="ORF">DOTSEDRAFT_25672</name>
</gene>
<dbReference type="eggNOG" id="ENOG502R95N">
    <property type="taxonomic scope" value="Eukaryota"/>
</dbReference>
<name>N1PIQ7_DOTSN</name>